<keyword evidence="4" id="KW-0411">Iron-sulfur</keyword>
<accession>A0A9D1NBE4</accession>
<protein>
    <submittedName>
        <fullName evidence="6">4Fe-4S binding protein</fullName>
    </submittedName>
</protein>
<reference evidence="6" key="2">
    <citation type="journal article" date="2021" name="PeerJ">
        <title>Extensive microbial diversity within the chicken gut microbiome revealed by metagenomics and culture.</title>
        <authorList>
            <person name="Gilroy R."/>
            <person name="Ravi A."/>
            <person name="Getino M."/>
            <person name="Pursley I."/>
            <person name="Horton D.L."/>
            <person name="Alikhan N.F."/>
            <person name="Baker D."/>
            <person name="Gharbi K."/>
            <person name="Hall N."/>
            <person name="Watson M."/>
            <person name="Adriaenssens E.M."/>
            <person name="Foster-Nyarko E."/>
            <person name="Jarju S."/>
            <person name="Secka A."/>
            <person name="Antonio M."/>
            <person name="Oren A."/>
            <person name="Chaudhuri R.R."/>
            <person name="La Ragione R."/>
            <person name="Hildebrand F."/>
            <person name="Pallen M.J."/>
        </authorList>
    </citation>
    <scope>NUCLEOTIDE SEQUENCE</scope>
    <source>
        <strain evidence="6">23406</strain>
    </source>
</reference>
<dbReference type="GO" id="GO:0046872">
    <property type="term" value="F:metal ion binding"/>
    <property type="evidence" value="ECO:0007669"/>
    <property type="project" value="UniProtKB-KW"/>
</dbReference>
<dbReference type="InterPro" id="IPR017900">
    <property type="entry name" value="4Fe4S_Fe_S_CS"/>
</dbReference>
<reference evidence="6" key="1">
    <citation type="submission" date="2020-10" db="EMBL/GenBank/DDBJ databases">
        <authorList>
            <person name="Gilroy R."/>
        </authorList>
    </citation>
    <scope>NUCLEOTIDE SEQUENCE</scope>
    <source>
        <strain evidence="6">23406</strain>
    </source>
</reference>
<dbReference type="AlphaFoldDB" id="A0A9D1NBE4"/>
<dbReference type="Gene3D" id="3.30.70.20">
    <property type="match status" value="1"/>
</dbReference>
<proteinExistence type="predicted"/>
<evidence type="ECO:0000256" key="2">
    <source>
        <dbReference type="ARBA" id="ARBA00022723"/>
    </source>
</evidence>
<dbReference type="InterPro" id="IPR017896">
    <property type="entry name" value="4Fe4S_Fe-S-bd"/>
</dbReference>
<dbReference type="Pfam" id="PF14697">
    <property type="entry name" value="Fer4_21"/>
    <property type="match status" value="1"/>
</dbReference>
<dbReference type="PANTHER" id="PTHR43687:SF1">
    <property type="entry name" value="FERREDOXIN III"/>
    <property type="match status" value="1"/>
</dbReference>
<dbReference type="InterPro" id="IPR050572">
    <property type="entry name" value="Fe-S_Ferredoxin"/>
</dbReference>
<evidence type="ECO:0000256" key="1">
    <source>
        <dbReference type="ARBA" id="ARBA00022485"/>
    </source>
</evidence>
<keyword evidence="3" id="KW-0408">Iron</keyword>
<evidence type="ECO:0000256" key="4">
    <source>
        <dbReference type="ARBA" id="ARBA00023014"/>
    </source>
</evidence>
<evidence type="ECO:0000256" key="3">
    <source>
        <dbReference type="ARBA" id="ARBA00023004"/>
    </source>
</evidence>
<dbReference type="EMBL" id="DVOH01000006">
    <property type="protein sequence ID" value="HIU99568.1"/>
    <property type="molecule type" value="Genomic_DNA"/>
</dbReference>
<evidence type="ECO:0000313" key="7">
    <source>
        <dbReference type="Proteomes" id="UP000886891"/>
    </source>
</evidence>
<comment type="caution">
    <text evidence="6">The sequence shown here is derived from an EMBL/GenBank/DDBJ whole genome shotgun (WGS) entry which is preliminary data.</text>
</comment>
<dbReference type="PROSITE" id="PS00198">
    <property type="entry name" value="4FE4S_FER_1"/>
    <property type="match status" value="1"/>
</dbReference>
<keyword evidence="1" id="KW-0004">4Fe-4S</keyword>
<evidence type="ECO:0000313" key="6">
    <source>
        <dbReference type="EMBL" id="HIU99568.1"/>
    </source>
</evidence>
<dbReference type="GO" id="GO:0051539">
    <property type="term" value="F:4 iron, 4 sulfur cluster binding"/>
    <property type="evidence" value="ECO:0007669"/>
    <property type="project" value="UniProtKB-KW"/>
</dbReference>
<keyword evidence="2" id="KW-0479">Metal-binding</keyword>
<sequence length="65" mass="6938">MAKRQAEIDRDRCVACGACCKVCPREALTIFKGCYAVVDGVRCVGCRKCAAVCPASAVIIREGSR</sequence>
<organism evidence="6 7">
    <name type="scientific">Candidatus Stercoripulliclostridium merdipullorum</name>
    <dbReference type="NCBI Taxonomy" id="2840952"/>
    <lineage>
        <taxon>Bacteria</taxon>
        <taxon>Bacillati</taxon>
        <taxon>Bacillota</taxon>
        <taxon>Clostridia</taxon>
        <taxon>Eubacteriales</taxon>
        <taxon>Candidatus Stercoripulliclostridium</taxon>
    </lineage>
</organism>
<dbReference type="PANTHER" id="PTHR43687">
    <property type="entry name" value="ADENYLYLSULFATE REDUCTASE, BETA SUBUNIT"/>
    <property type="match status" value="1"/>
</dbReference>
<dbReference type="Proteomes" id="UP000886891">
    <property type="component" value="Unassembled WGS sequence"/>
</dbReference>
<name>A0A9D1NBE4_9FIRM</name>
<gene>
    <name evidence="6" type="ORF">IAB14_00450</name>
</gene>
<evidence type="ECO:0000259" key="5">
    <source>
        <dbReference type="PROSITE" id="PS51379"/>
    </source>
</evidence>
<dbReference type="PROSITE" id="PS51379">
    <property type="entry name" value="4FE4S_FER_2"/>
    <property type="match status" value="2"/>
</dbReference>
<feature type="domain" description="4Fe-4S ferredoxin-type" evidence="5">
    <location>
        <begin position="34"/>
        <end position="63"/>
    </location>
</feature>
<dbReference type="SUPFAM" id="SSF54862">
    <property type="entry name" value="4Fe-4S ferredoxins"/>
    <property type="match status" value="1"/>
</dbReference>
<feature type="domain" description="4Fe-4S ferredoxin-type" evidence="5">
    <location>
        <begin position="4"/>
        <end position="33"/>
    </location>
</feature>